<organism evidence="2 3">
    <name type="scientific">Nicrophorus vespilloides</name>
    <name type="common">Boreal carrion beetle</name>
    <dbReference type="NCBI Taxonomy" id="110193"/>
    <lineage>
        <taxon>Eukaryota</taxon>
        <taxon>Metazoa</taxon>
        <taxon>Ecdysozoa</taxon>
        <taxon>Arthropoda</taxon>
        <taxon>Hexapoda</taxon>
        <taxon>Insecta</taxon>
        <taxon>Pterygota</taxon>
        <taxon>Neoptera</taxon>
        <taxon>Endopterygota</taxon>
        <taxon>Coleoptera</taxon>
        <taxon>Polyphaga</taxon>
        <taxon>Staphyliniformia</taxon>
        <taxon>Silphidae</taxon>
        <taxon>Nicrophorinae</taxon>
        <taxon>Nicrophorus</taxon>
    </lineage>
</organism>
<gene>
    <name evidence="3" type="primary">LOC108561181</name>
</gene>
<reference evidence="3" key="1">
    <citation type="submission" date="2025-08" db="UniProtKB">
        <authorList>
            <consortium name="RefSeq"/>
        </authorList>
    </citation>
    <scope>IDENTIFICATION</scope>
    <source>
        <tissue evidence="3">Whole Larva</tissue>
    </source>
</reference>
<dbReference type="RefSeq" id="XP_017774488.1">
    <property type="nucleotide sequence ID" value="XM_017918999.1"/>
</dbReference>
<evidence type="ECO:0000313" key="2">
    <source>
        <dbReference type="Proteomes" id="UP000695000"/>
    </source>
</evidence>
<dbReference type="Proteomes" id="UP000695000">
    <property type="component" value="Unplaced"/>
</dbReference>
<feature type="signal peptide" evidence="1">
    <location>
        <begin position="1"/>
        <end position="22"/>
    </location>
</feature>
<dbReference type="GeneID" id="108561181"/>
<proteinExistence type="predicted"/>
<evidence type="ECO:0000313" key="3">
    <source>
        <dbReference type="RefSeq" id="XP_017774488.1"/>
    </source>
</evidence>
<protein>
    <submittedName>
        <fullName evidence="3">Uncharacterized protein LOC108561181</fullName>
    </submittedName>
</protein>
<sequence length="230" mass="25810">MSPLSKVLLFIAAVLITVDCRATISSEDILEAMMKLEEVTDASIERNLNRLMESRKEYDVVMGGNLRNALKKMRENVRNSIDRLENLESEAGVDVKECTEDVGKTISRIPIIPTKDMFLCMNAEEKNVNQVTKKSQESVKDVERIVDELETKATNCGDEQCLQDVLVEILETIESLPTIVNVKGNAGVRAIENVQSSMIECTSKTINLVEVKIWAVEYHATKCIEEKSNK</sequence>
<accession>A0ABM1MIT8</accession>
<feature type="chain" id="PRO_5045900399" evidence="1">
    <location>
        <begin position="23"/>
        <end position="230"/>
    </location>
</feature>
<keyword evidence="1" id="KW-0732">Signal</keyword>
<keyword evidence="2" id="KW-1185">Reference proteome</keyword>
<name>A0ABM1MIT8_NICVS</name>
<evidence type="ECO:0000256" key="1">
    <source>
        <dbReference type="SAM" id="SignalP"/>
    </source>
</evidence>